<evidence type="ECO:0000256" key="10">
    <source>
        <dbReference type="ARBA" id="ARBA00022989"/>
    </source>
</evidence>
<evidence type="ECO:0000256" key="2">
    <source>
        <dbReference type="ARBA" id="ARBA00004429"/>
    </source>
</evidence>
<dbReference type="InterPro" id="IPR026031">
    <property type="entry name" value="Cyt_c_CcmB_bac"/>
</dbReference>
<feature type="transmembrane region" description="Helical" evidence="12">
    <location>
        <begin position="152"/>
        <end position="172"/>
    </location>
</feature>
<reference evidence="13 14" key="1">
    <citation type="submission" date="2016-09" db="EMBL/GenBank/DDBJ databases">
        <title>Draft genome sequence for the type strain of Desulfuribacillus alkaliarsenatis AHT28, an obligately anaerobic, sulfidogenic bacterium isolated from Russian soda lake sediments.</title>
        <authorList>
            <person name="Abin C.A."/>
            <person name="Hollibaugh J.T."/>
        </authorList>
    </citation>
    <scope>NUCLEOTIDE SEQUENCE [LARGE SCALE GENOMIC DNA]</scope>
    <source>
        <strain evidence="13 14">AHT28</strain>
    </source>
</reference>
<evidence type="ECO:0000256" key="7">
    <source>
        <dbReference type="ARBA" id="ARBA00022519"/>
    </source>
</evidence>
<evidence type="ECO:0000313" key="13">
    <source>
        <dbReference type="EMBL" id="OEF96160.1"/>
    </source>
</evidence>
<dbReference type="PRINTS" id="PR01414">
    <property type="entry name" value="CCMBBIOGNSIS"/>
</dbReference>
<evidence type="ECO:0000256" key="12">
    <source>
        <dbReference type="SAM" id="Phobius"/>
    </source>
</evidence>
<keyword evidence="14" id="KW-1185">Reference proteome</keyword>
<dbReference type="PANTHER" id="PTHR30070">
    <property type="entry name" value="HEME EXPORTER PROTEIN B"/>
    <property type="match status" value="1"/>
</dbReference>
<name>A0A1E5G049_9FIRM</name>
<evidence type="ECO:0000256" key="9">
    <source>
        <dbReference type="ARBA" id="ARBA00022748"/>
    </source>
</evidence>
<evidence type="ECO:0000256" key="4">
    <source>
        <dbReference type="ARBA" id="ARBA00016452"/>
    </source>
</evidence>
<dbReference type="AlphaFoldDB" id="A0A1E5G049"/>
<feature type="transmembrane region" description="Helical" evidence="12">
    <location>
        <begin position="40"/>
        <end position="59"/>
    </location>
</feature>
<keyword evidence="9" id="KW-0201">Cytochrome c-type biogenesis</keyword>
<evidence type="ECO:0000313" key="14">
    <source>
        <dbReference type="Proteomes" id="UP000094296"/>
    </source>
</evidence>
<dbReference type="EMBL" id="MIJE01000033">
    <property type="protein sequence ID" value="OEF96160.1"/>
    <property type="molecule type" value="Genomic_DNA"/>
</dbReference>
<dbReference type="PIRSF" id="PIRSF002764">
    <property type="entry name" value="CcmB"/>
    <property type="match status" value="1"/>
</dbReference>
<keyword evidence="10 12" id="KW-1133">Transmembrane helix</keyword>
<keyword evidence="8 12" id="KW-0812">Transmembrane</keyword>
<comment type="subcellular location">
    <subcellularLocation>
        <location evidence="2">Cell inner membrane</location>
        <topology evidence="2">Multi-pass membrane protein</topology>
    </subcellularLocation>
</comment>
<comment type="caution">
    <text evidence="13">The sequence shown here is derived from an EMBL/GenBank/DDBJ whole genome shotgun (WGS) entry which is preliminary data.</text>
</comment>
<keyword evidence="6" id="KW-1003">Cell membrane</keyword>
<evidence type="ECO:0000256" key="8">
    <source>
        <dbReference type="ARBA" id="ARBA00022692"/>
    </source>
</evidence>
<feature type="transmembrane region" description="Helical" evidence="12">
    <location>
        <begin position="184"/>
        <end position="203"/>
    </location>
</feature>
<dbReference type="OrthoDB" id="9812809at2"/>
<accession>A0A1E5G049</accession>
<dbReference type="GO" id="GO:1903607">
    <property type="term" value="P:cytochrome c biosynthetic process"/>
    <property type="evidence" value="ECO:0007669"/>
    <property type="project" value="TreeGrafter"/>
</dbReference>
<gene>
    <name evidence="13" type="ORF">BHF68_10175</name>
</gene>
<dbReference type="PANTHER" id="PTHR30070:SF1">
    <property type="entry name" value="CYTOCHROME C BIOGENESIS B-RELATED"/>
    <property type="match status" value="1"/>
</dbReference>
<dbReference type="GO" id="GO:0015232">
    <property type="term" value="F:heme transmembrane transporter activity"/>
    <property type="evidence" value="ECO:0007669"/>
    <property type="project" value="InterPro"/>
</dbReference>
<evidence type="ECO:0000256" key="3">
    <source>
        <dbReference type="ARBA" id="ARBA00010544"/>
    </source>
</evidence>
<feature type="transmembrane region" description="Helical" evidence="12">
    <location>
        <begin position="12"/>
        <end position="34"/>
    </location>
</feature>
<evidence type="ECO:0000256" key="11">
    <source>
        <dbReference type="ARBA" id="ARBA00023136"/>
    </source>
</evidence>
<feature type="transmembrane region" description="Helical" evidence="12">
    <location>
        <begin position="79"/>
        <end position="105"/>
    </location>
</feature>
<keyword evidence="11 12" id="KW-0472">Membrane</keyword>
<evidence type="ECO:0000256" key="5">
    <source>
        <dbReference type="ARBA" id="ARBA00022448"/>
    </source>
</evidence>
<dbReference type="GO" id="GO:0005886">
    <property type="term" value="C:plasma membrane"/>
    <property type="evidence" value="ECO:0007669"/>
    <property type="project" value="UniProtKB-SubCell"/>
</dbReference>
<dbReference type="Pfam" id="PF03379">
    <property type="entry name" value="CcmB"/>
    <property type="match status" value="1"/>
</dbReference>
<comment type="function">
    <text evidence="1">Required for the export of heme to the periplasm for the biogenesis of c-type cytochromes.</text>
</comment>
<evidence type="ECO:0000256" key="1">
    <source>
        <dbReference type="ARBA" id="ARBA00002442"/>
    </source>
</evidence>
<dbReference type="Proteomes" id="UP000094296">
    <property type="component" value="Unassembled WGS sequence"/>
</dbReference>
<sequence>MEYKTKQMTSAMLIFSGLVIVIFSFAFELTFGVLEHVLPGMIWVALVFSSILGLNRSFLLEKSNDCMQGLLLLPSDRTFIFLGKFTGNFLFVLLTQMIIVPGFFIFFDYPFQGSIPLLIFVLLIGMVGFIAVGTFLAALASNSRMSDMLLPIILFPISVPLIIAGVESTSLIFQGASFAEISQWVYLILVFDIVFLVVPYMLFDYVMEV</sequence>
<protein>
    <recommendedName>
        <fullName evidence="4">Heme exporter protein B</fullName>
    </recommendedName>
</protein>
<comment type="similarity">
    <text evidence="3">Belongs to the CcmB/CycW/HelB family.</text>
</comment>
<dbReference type="GO" id="GO:0017004">
    <property type="term" value="P:cytochrome complex assembly"/>
    <property type="evidence" value="ECO:0007669"/>
    <property type="project" value="UniProtKB-KW"/>
</dbReference>
<proteinExistence type="inferred from homology"/>
<feature type="transmembrane region" description="Helical" evidence="12">
    <location>
        <begin position="117"/>
        <end position="140"/>
    </location>
</feature>
<keyword evidence="5" id="KW-0813">Transport</keyword>
<evidence type="ECO:0000256" key="6">
    <source>
        <dbReference type="ARBA" id="ARBA00022475"/>
    </source>
</evidence>
<organism evidence="13 14">
    <name type="scientific">Desulfuribacillus alkaliarsenatis</name>
    <dbReference type="NCBI Taxonomy" id="766136"/>
    <lineage>
        <taxon>Bacteria</taxon>
        <taxon>Bacillati</taxon>
        <taxon>Bacillota</taxon>
        <taxon>Desulfuribacillia</taxon>
        <taxon>Desulfuribacillales</taxon>
        <taxon>Desulfuribacillaceae</taxon>
        <taxon>Desulfuribacillus</taxon>
    </lineage>
</organism>
<keyword evidence="7" id="KW-0997">Cell inner membrane</keyword>
<dbReference type="InterPro" id="IPR003544">
    <property type="entry name" value="Cyt_c_biogenesis_CcmB"/>
</dbReference>
<dbReference type="STRING" id="766136.BHF68_10175"/>